<name>A0A396SHK8_9BACL</name>
<evidence type="ECO:0000313" key="3">
    <source>
        <dbReference type="Proteomes" id="UP000265692"/>
    </source>
</evidence>
<evidence type="ECO:0000313" key="2">
    <source>
        <dbReference type="EMBL" id="RHW38195.1"/>
    </source>
</evidence>
<keyword evidence="1" id="KW-0812">Transmembrane</keyword>
<proteinExistence type="predicted"/>
<keyword evidence="1" id="KW-1133">Transmembrane helix</keyword>
<keyword evidence="3" id="KW-1185">Reference proteome</keyword>
<feature type="transmembrane region" description="Helical" evidence="1">
    <location>
        <begin position="32"/>
        <end position="53"/>
    </location>
</feature>
<reference evidence="2 3" key="1">
    <citation type="submission" date="2018-08" db="EMBL/GenBank/DDBJ databases">
        <title>Lysinibacillus sp. YLB-03 draft genome sequence.</title>
        <authorList>
            <person name="Yu L."/>
        </authorList>
    </citation>
    <scope>NUCLEOTIDE SEQUENCE [LARGE SCALE GENOMIC DNA]</scope>
    <source>
        <strain evidence="2 3">YLB-03</strain>
    </source>
</reference>
<dbReference type="Proteomes" id="UP000265692">
    <property type="component" value="Unassembled WGS sequence"/>
</dbReference>
<keyword evidence="1" id="KW-0472">Membrane</keyword>
<accession>A0A396SHK8</accession>
<dbReference type="AlphaFoldDB" id="A0A396SHK8"/>
<protein>
    <submittedName>
        <fullName evidence="2">Uncharacterized protein</fullName>
    </submittedName>
</protein>
<organism evidence="2 3">
    <name type="scientific">Ureibacillus yapensis</name>
    <dbReference type="NCBI Taxonomy" id="2304605"/>
    <lineage>
        <taxon>Bacteria</taxon>
        <taxon>Bacillati</taxon>
        <taxon>Bacillota</taxon>
        <taxon>Bacilli</taxon>
        <taxon>Bacillales</taxon>
        <taxon>Caryophanaceae</taxon>
        <taxon>Ureibacillus</taxon>
    </lineage>
</organism>
<sequence>MIIVKISELIHDFKMKQQIQAREDNYNEYHLAMNYFTAFLMFIDICNVSSTIIRFTSVK</sequence>
<gene>
    <name evidence="2" type="ORF">D1B33_04720</name>
</gene>
<comment type="caution">
    <text evidence="2">The sequence shown here is derived from an EMBL/GenBank/DDBJ whole genome shotgun (WGS) entry which is preliminary data.</text>
</comment>
<dbReference type="EMBL" id="QWEI01000002">
    <property type="protein sequence ID" value="RHW38195.1"/>
    <property type="molecule type" value="Genomic_DNA"/>
</dbReference>
<evidence type="ECO:0000256" key="1">
    <source>
        <dbReference type="SAM" id="Phobius"/>
    </source>
</evidence>